<protein>
    <recommendedName>
        <fullName evidence="4">Lipoprotein</fullName>
    </recommendedName>
</protein>
<feature type="compositionally biased region" description="Pro residues" evidence="1">
    <location>
        <begin position="193"/>
        <end position="216"/>
    </location>
</feature>
<evidence type="ECO:0008006" key="4">
    <source>
        <dbReference type="Google" id="ProtNLM"/>
    </source>
</evidence>
<dbReference type="OrthoDB" id="8448536at2"/>
<organism evidence="2 3">
    <name type="scientific">Vineibacter terrae</name>
    <dbReference type="NCBI Taxonomy" id="2586908"/>
    <lineage>
        <taxon>Bacteria</taxon>
        <taxon>Pseudomonadati</taxon>
        <taxon>Pseudomonadota</taxon>
        <taxon>Alphaproteobacteria</taxon>
        <taxon>Hyphomicrobiales</taxon>
        <taxon>Vineibacter</taxon>
    </lineage>
</organism>
<evidence type="ECO:0000256" key="1">
    <source>
        <dbReference type="SAM" id="MobiDB-lite"/>
    </source>
</evidence>
<comment type="caution">
    <text evidence="2">The sequence shown here is derived from an EMBL/GenBank/DDBJ whole genome shotgun (WGS) entry which is preliminary data.</text>
</comment>
<reference evidence="2 3" key="1">
    <citation type="submission" date="2019-06" db="EMBL/GenBank/DDBJ databases">
        <title>New taxonomy in bacterial strain CC-CFT640, isolated from vineyard.</title>
        <authorList>
            <person name="Lin S.-Y."/>
            <person name="Tsai C.-F."/>
            <person name="Young C.-C."/>
        </authorList>
    </citation>
    <scope>NUCLEOTIDE SEQUENCE [LARGE SCALE GENOMIC DNA]</scope>
    <source>
        <strain evidence="2 3">CC-CFT640</strain>
    </source>
</reference>
<keyword evidence="3" id="KW-1185">Reference proteome</keyword>
<feature type="compositionally biased region" description="Pro residues" evidence="1">
    <location>
        <begin position="165"/>
        <end position="185"/>
    </location>
</feature>
<dbReference type="RefSeq" id="WP_147848969.1">
    <property type="nucleotide sequence ID" value="NZ_VDUZ01000025.1"/>
</dbReference>
<evidence type="ECO:0000313" key="3">
    <source>
        <dbReference type="Proteomes" id="UP000321638"/>
    </source>
</evidence>
<feature type="region of interest" description="Disordered" evidence="1">
    <location>
        <begin position="165"/>
        <end position="219"/>
    </location>
</feature>
<gene>
    <name evidence="2" type="ORF">FHP25_21175</name>
</gene>
<dbReference type="AlphaFoldDB" id="A0A5C8PIV3"/>
<dbReference type="Proteomes" id="UP000321638">
    <property type="component" value="Unassembled WGS sequence"/>
</dbReference>
<feature type="region of interest" description="Disordered" evidence="1">
    <location>
        <begin position="14"/>
        <end position="37"/>
    </location>
</feature>
<evidence type="ECO:0000313" key="2">
    <source>
        <dbReference type="EMBL" id="TXL73447.1"/>
    </source>
</evidence>
<name>A0A5C8PIV3_9HYPH</name>
<sequence>MAVALIGCGETPRPFAPDNRLSAPSAAPPGVGPETAEAPEFVITPPVGPRTEVAEKIATALALALRDHGIVAIPATARGLKRISATVATRDADGAVQIDITWTVQDERGTRIAGNDQRVLGSPQDWFNAEDRLISRIATQAAFRIGRQLGRGDLANVPIAALPDALPPGTLPPPPSSEPAGPGAPAPAADQPGGPPPGAPSPPAAPPGPEAPPSAAPPVLAAASNAPRVRVLTVTGGPDTANKALASAMRRAMGESQMVLVDRTEATVFQIQGSVALAAPAEGRQRVVIRWIIKRGDGTQIGDLEQANTVQAGSLEGNWDKLAPIVALAAADGVVELINRDRAAQGQR</sequence>
<proteinExistence type="predicted"/>
<dbReference type="EMBL" id="VDUZ01000025">
    <property type="protein sequence ID" value="TXL73447.1"/>
    <property type="molecule type" value="Genomic_DNA"/>
</dbReference>
<accession>A0A5C8PIV3</accession>